<comment type="caution">
    <text evidence="5">The sequence shown here is derived from an EMBL/GenBank/DDBJ whole genome shotgun (WGS) entry which is preliminary data.</text>
</comment>
<dbReference type="InterPro" id="IPR046342">
    <property type="entry name" value="CBS_dom_sf"/>
</dbReference>
<evidence type="ECO:0000313" key="6">
    <source>
        <dbReference type="Proteomes" id="UP000554482"/>
    </source>
</evidence>
<evidence type="ECO:0000256" key="1">
    <source>
        <dbReference type="ARBA" id="ARBA00022737"/>
    </source>
</evidence>
<dbReference type="PANTHER" id="PTHR13780:SF128">
    <property type="entry name" value="CBS DOMAIN-CONTAINING PROTEIN"/>
    <property type="match status" value="1"/>
</dbReference>
<dbReference type="Pfam" id="PF00571">
    <property type="entry name" value="CBS"/>
    <property type="match status" value="1"/>
</dbReference>
<dbReference type="InterPro" id="IPR000644">
    <property type="entry name" value="CBS_dom"/>
</dbReference>
<dbReference type="AlphaFoldDB" id="A0A7J6WHQ8"/>
<organism evidence="5 6">
    <name type="scientific">Thalictrum thalictroides</name>
    <name type="common">Rue-anemone</name>
    <name type="synonym">Anemone thalictroides</name>
    <dbReference type="NCBI Taxonomy" id="46969"/>
    <lineage>
        <taxon>Eukaryota</taxon>
        <taxon>Viridiplantae</taxon>
        <taxon>Streptophyta</taxon>
        <taxon>Embryophyta</taxon>
        <taxon>Tracheophyta</taxon>
        <taxon>Spermatophyta</taxon>
        <taxon>Magnoliopsida</taxon>
        <taxon>Ranunculales</taxon>
        <taxon>Ranunculaceae</taxon>
        <taxon>Thalictroideae</taxon>
        <taxon>Thalictrum</taxon>
    </lineage>
</organism>
<sequence length="403" mass="43939">MAVTLLSHEVSDLCLGKPALRSLSISSTTIADALNALKITGENYLSVWSCNHHLQHTNQTDCKCVGKICMVDIVCYLSKEENLLNPSSALQSPISAIISKISGTIRHVEPHSSLLDAIDLIVEGAQNLVIPIKSSIHQRKKLLQKQCLGTTTTLHNGNEFCWITQEDVIRYLLNLIGLFSPIPAYSIESLGLISTDLHAVRYHDRASSAIGSILDALAKQTSVAVVDEDGILIGEISPFTLACCDETVTAAITTLSAGDLMAYIDCGGPPEDIMRVVKARLIEKKMEGMLDLLEDVQVPMTTSGSSSDEEFVCSPTATLPTLSSSNSRSGKYSRFGSYSTRMVRRAEAIVCHPRSSLVAVMVQALAHRVNYVWVLEDDYSLVGIVTFSDMLKVFREHLPSIEK</sequence>
<reference evidence="5 6" key="1">
    <citation type="submission" date="2020-06" db="EMBL/GenBank/DDBJ databases">
        <title>Transcriptomic and genomic resources for Thalictrum thalictroides and T. hernandezii: Facilitating candidate gene discovery in an emerging model plant lineage.</title>
        <authorList>
            <person name="Arias T."/>
            <person name="Riano-Pachon D.M."/>
            <person name="Di Stilio V.S."/>
        </authorList>
    </citation>
    <scope>NUCLEOTIDE SEQUENCE [LARGE SCALE GENOMIC DNA]</scope>
    <source>
        <strain evidence="6">cv. WT478/WT964</strain>
        <tissue evidence="5">Leaves</tissue>
    </source>
</reference>
<feature type="domain" description="CBS" evidence="4">
    <location>
        <begin position="342"/>
        <end position="400"/>
    </location>
</feature>
<dbReference type="GO" id="GO:0005634">
    <property type="term" value="C:nucleus"/>
    <property type="evidence" value="ECO:0007669"/>
    <property type="project" value="TreeGrafter"/>
</dbReference>
<name>A0A7J6WHQ8_THATH</name>
<evidence type="ECO:0000313" key="5">
    <source>
        <dbReference type="EMBL" id="KAF5196899.1"/>
    </source>
</evidence>
<evidence type="ECO:0000256" key="2">
    <source>
        <dbReference type="ARBA" id="ARBA00023122"/>
    </source>
</evidence>
<dbReference type="EMBL" id="JABWDY010015374">
    <property type="protein sequence ID" value="KAF5196899.1"/>
    <property type="molecule type" value="Genomic_DNA"/>
</dbReference>
<keyword evidence="6" id="KW-1185">Reference proteome</keyword>
<dbReference type="PROSITE" id="PS51371">
    <property type="entry name" value="CBS"/>
    <property type="match status" value="1"/>
</dbReference>
<dbReference type="InterPro" id="IPR050511">
    <property type="entry name" value="AMPK_gamma/SDS23_families"/>
</dbReference>
<dbReference type="Gene3D" id="3.10.580.10">
    <property type="entry name" value="CBS-domain"/>
    <property type="match status" value="1"/>
</dbReference>
<accession>A0A7J6WHQ8</accession>
<keyword evidence="2 3" id="KW-0129">CBS domain</keyword>
<dbReference type="GO" id="GO:0005737">
    <property type="term" value="C:cytoplasm"/>
    <property type="evidence" value="ECO:0007669"/>
    <property type="project" value="TreeGrafter"/>
</dbReference>
<protein>
    <submittedName>
        <fullName evidence="5">Cbs domain-containing protein cbsx5</fullName>
    </submittedName>
</protein>
<proteinExistence type="predicted"/>
<dbReference type="PANTHER" id="PTHR13780">
    <property type="entry name" value="AMP-ACTIVATED PROTEIN KINASE, GAMMA REGULATORY SUBUNIT"/>
    <property type="match status" value="1"/>
</dbReference>
<dbReference type="Proteomes" id="UP000554482">
    <property type="component" value="Unassembled WGS sequence"/>
</dbReference>
<dbReference type="SUPFAM" id="SSF54631">
    <property type="entry name" value="CBS-domain pair"/>
    <property type="match status" value="1"/>
</dbReference>
<gene>
    <name evidence="5" type="ORF">FRX31_013516</name>
</gene>
<evidence type="ECO:0000259" key="4">
    <source>
        <dbReference type="PROSITE" id="PS51371"/>
    </source>
</evidence>
<dbReference type="OrthoDB" id="681454at2759"/>
<evidence type="ECO:0000256" key="3">
    <source>
        <dbReference type="PROSITE-ProRule" id="PRU00703"/>
    </source>
</evidence>
<keyword evidence="1" id="KW-0677">Repeat</keyword>